<dbReference type="KEGG" id="dae:Dtox_2184"/>
<name>C8VZM7_DESAS</name>
<keyword evidence="2" id="KW-1185">Reference proteome</keyword>
<dbReference type="RefSeq" id="WP_015757709.1">
    <property type="nucleotide sequence ID" value="NC_013216.1"/>
</dbReference>
<accession>C8VZM7</accession>
<proteinExistence type="predicted"/>
<sequence>MFLQTQKAYGCMRKHFHVPLVNDKLNNEINDSLISTNNKLEYKDLEEIYAIVMEKISLKQNNNVFDVVINKKYAKKENGERKVKDII</sequence>
<gene>
    <name evidence="1" type="ordered locus">Dtox_2184</name>
</gene>
<dbReference type="STRING" id="485916.Dtox_2184"/>
<organism evidence="1 2">
    <name type="scientific">Desulfofarcimen acetoxidans (strain ATCC 49208 / DSM 771 / KCTC 5769 / VKM B-1644 / 5575)</name>
    <name type="common">Desulfotomaculum acetoxidans</name>
    <dbReference type="NCBI Taxonomy" id="485916"/>
    <lineage>
        <taxon>Bacteria</taxon>
        <taxon>Bacillati</taxon>
        <taxon>Bacillota</taxon>
        <taxon>Clostridia</taxon>
        <taxon>Eubacteriales</taxon>
        <taxon>Peptococcaceae</taxon>
        <taxon>Desulfofarcimen</taxon>
    </lineage>
</organism>
<evidence type="ECO:0000313" key="2">
    <source>
        <dbReference type="Proteomes" id="UP000002217"/>
    </source>
</evidence>
<protein>
    <submittedName>
        <fullName evidence="1">Uncharacterized protein</fullName>
    </submittedName>
</protein>
<dbReference type="HOGENOM" id="CLU_2478236_0_0_9"/>
<dbReference type="Proteomes" id="UP000002217">
    <property type="component" value="Chromosome"/>
</dbReference>
<dbReference type="EMBL" id="CP001720">
    <property type="protein sequence ID" value="ACV63005.1"/>
    <property type="molecule type" value="Genomic_DNA"/>
</dbReference>
<evidence type="ECO:0000313" key="1">
    <source>
        <dbReference type="EMBL" id="ACV63005.1"/>
    </source>
</evidence>
<reference evidence="1 2" key="1">
    <citation type="journal article" date="2009" name="Stand. Genomic Sci.">
        <title>Complete genome sequence of Desulfotomaculum acetoxidans type strain (5575).</title>
        <authorList>
            <person name="Spring S."/>
            <person name="Lapidus A."/>
            <person name="Schroder M."/>
            <person name="Gleim D."/>
            <person name="Sims D."/>
            <person name="Meincke L."/>
            <person name="Glavina Del Rio T."/>
            <person name="Tice H."/>
            <person name="Copeland A."/>
            <person name="Cheng J.F."/>
            <person name="Lucas S."/>
            <person name="Chen F."/>
            <person name="Nolan M."/>
            <person name="Bruce D."/>
            <person name="Goodwin L."/>
            <person name="Pitluck S."/>
            <person name="Ivanova N."/>
            <person name="Mavromatis K."/>
            <person name="Mikhailova N."/>
            <person name="Pati A."/>
            <person name="Chen A."/>
            <person name="Palaniappan K."/>
            <person name="Land M."/>
            <person name="Hauser L."/>
            <person name="Chang Y.J."/>
            <person name="Jeffries C.D."/>
            <person name="Chain P."/>
            <person name="Saunders E."/>
            <person name="Brettin T."/>
            <person name="Detter J.C."/>
            <person name="Goker M."/>
            <person name="Bristow J."/>
            <person name="Eisen J.A."/>
            <person name="Markowitz V."/>
            <person name="Hugenholtz P."/>
            <person name="Kyrpides N.C."/>
            <person name="Klenk H.P."/>
            <person name="Han C."/>
        </authorList>
    </citation>
    <scope>NUCLEOTIDE SEQUENCE [LARGE SCALE GENOMIC DNA]</scope>
    <source>
        <strain evidence="2">ATCC 49208 / DSM 771 / VKM B-1644</strain>
    </source>
</reference>
<dbReference type="AlphaFoldDB" id="C8VZM7"/>